<evidence type="ECO:0000313" key="9">
    <source>
        <dbReference type="Proteomes" id="UP000265955"/>
    </source>
</evidence>
<dbReference type="EMBL" id="QYUO01000003">
    <property type="protein sequence ID" value="RJF91727.1"/>
    <property type="molecule type" value="Genomic_DNA"/>
</dbReference>
<feature type="domain" description="Acyl-CoA dehydrogenase/oxidase N-terminal" evidence="7">
    <location>
        <begin position="11"/>
        <end position="98"/>
    </location>
</feature>
<dbReference type="PANTHER" id="PTHR43884:SF20">
    <property type="entry name" value="ACYL-COA DEHYDROGENASE FADE28"/>
    <property type="match status" value="1"/>
</dbReference>
<evidence type="ECO:0000256" key="3">
    <source>
        <dbReference type="ARBA" id="ARBA00022630"/>
    </source>
</evidence>
<protein>
    <submittedName>
        <fullName evidence="8">Acyl-CoA dehydrogenase</fullName>
    </submittedName>
</protein>
<dbReference type="GO" id="GO:0050660">
    <property type="term" value="F:flavin adenine dinucleotide binding"/>
    <property type="evidence" value="ECO:0007669"/>
    <property type="project" value="InterPro"/>
</dbReference>
<evidence type="ECO:0000256" key="4">
    <source>
        <dbReference type="ARBA" id="ARBA00022827"/>
    </source>
</evidence>
<dbReference type="InterPro" id="IPR037069">
    <property type="entry name" value="AcylCoA_DH/ox_N_sf"/>
</dbReference>
<evidence type="ECO:0000256" key="2">
    <source>
        <dbReference type="ARBA" id="ARBA00009347"/>
    </source>
</evidence>
<evidence type="ECO:0000259" key="6">
    <source>
        <dbReference type="Pfam" id="PF00441"/>
    </source>
</evidence>
<keyword evidence="3" id="KW-0285">Flavoprotein</keyword>
<dbReference type="GO" id="GO:0003995">
    <property type="term" value="F:acyl-CoA dehydrogenase activity"/>
    <property type="evidence" value="ECO:0007669"/>
    <property type="project" value="TreeGrafter"/>
</dbReference>
<name>A0A3A3FFA5_9BURK</name>
<feature type="domain" description="Acyl-CoA dehydrogenase/oxidase C-terminal" evidence="6">
    <location>
        <begin position="203"/>
        <end position="314"/>
    </location>
</feature>
<proteinExistence type="inferred from homology"/>
<dbReference type="InterPro" id="IPR009100">
    <property type="entry name" value="AcylCoA_DH/oxidase_NM_dom_sf"/>
</dbReference>
<dbReference type="Gene3D" id="1.20.140.10">
    <property type="entry name" value="Butyryl-CoA Dehydrogenase, subunit A, domain 3"/>
    <property type="match status" value="1"/>
</dbReference>
<dbReference type="Proteomes" id="UP000265955">
    <property type="component" value="Unassembled WGS sequence"/>
</dbReference>
<comment type="caution">
    <text evidence="8">The sequence shown here is derived from an EMBL/GenBank/DDBJ whole genome shotgun (WGS) entry which is preliminary data.</text>
</comment>
<evidence type="ECO:0000313" key="8">
    <source>
        <dbReference type="EMBL" id="RJF91727.1"/>
    </source>
</evidence>
<dbReference type="RefSeq" id="WP_119771625.1">
    <property type="nucleotide sequence ID" value="NZ_QYUO01000003.1"/>
</dbReference>
<keyword evidence="5" id="KW-0560">Oxidoreductase</keyword>
<dbReference type="AlphaFoldDB" id="A0A3A3FFA5"/>
<keyword evidence="4" id="KW-0274">FAD</keyword>
<dbReference type="SUPFAM" id="SSF56645">
    <property type="entry name" value="Acyl-CoA dehydrogenase NM domain-like"/>
    <property type="match status" value="1"/>
</dbReference>
<sequence length="353" mass="37921">MSEDMNISDILTEQIDRLFSNEITAKVWAAAEDGNFATALWQEITAMGVTSALVCESAGGAGLSWVDVEPVLRLCGRHAAPVPLGETMLAAWNLANAGLEIPEVPLAISPSVWQLDVKGRVSGIDPLIAWAPQLEYVVGVARSAGKQHICLLRIADIQAIALQTYERIPAAKLNIEHVVPVQIGDAPHIGKLGLKPHLATLRSVQMAGALDRILALCVEYGNTRVQFGKPIGKFQAIQHMIAELAGHTAAAQVAGLYACRQIATGIPADAEFGAAIAKTRLGSAATRATAIAHQVFGAIGVTDEHQLHYFTRRLWQWRAEAGSEHEWAQYLGRQAFDAGSAMLWDRLARHAAA</sequence>
<evidence type="ECO:0000256" key="5">
    <source>
        <dbReference type="ARBA" id="ARBA00023002"/>
    </source>
</evidence>
<dbReference type="InterPro" id="IPR009075">
    <property type="entry name" value="AcylCo_DH/oxidase_C"/>
</dbReference>
<dbReference type="InterPro" id="IPR013786">
    <property type="entry name" value="AcylCoA_DH/ox_N"/>
</dbReference>
<dbReference type="OrthoDB" id="9770681at2"/>
<dbReference type="Pfam" id="PF00441">
    <property type="entry name" value="Acyl-CoA_dh_1"/>
    <property type="match status" value="1"/>
</dbReference>
<dbReference type="InterPro" id="IPR036250">
    <property type="entry name" value="AcylCo_DH-like_C"/>
</dbReference>
<dbReference type="Gene3D" id="1.10.540.10">
    <property type="entry name" value="Acyl-CoA dehydrogenase/oxidase, N-terminal domain"/>
    <property type="match status" value="1"/>
</dbReference>
<keyword evidence="9" id="KW-1185">Reference proteome</keyword>
<evidence type="ECO:0000256" key="1">
    <source>
        <dbReference type="ARBA" id="ARBA00001974"/>
    </source>
</evidence>
<organism evidence="8 9">
    <name type="scientific">Noviherbaspirillum saxi</name>
    <dbReference type="NCBI Taxonomy" id="2320863"/>
    <lineage>
        <taxon>Bacteria</taxon>
        <taxon>Pseudomonadati</taxon>
        <taxon>Pseudomonadota</taxon>
        <taxon>Betaproteobacteria</taxon>
        <taxon>Burkholderiales</taxon>
        <taxon>Oxalobacteraceae</taxon>
        <taxon>Noviherbaspirillum</taxon>
    </lineage>
</organism>
<comment type="similarity">
    <text evidence="2">Belongs to the acyl-CoA dehydrogenase family.</text>
</comment>
<dbReference type="Pfam" id="PF02771">
    <property type="entry name" value="Acyl-CoA_dh_N"/>
    <property type="match status" value="1"/>
</dbReference>
<comment type="cofactor">
    <cofactor evidence="1">
        <name>FAD</name>
        <dbReference type="ChEBI" id="CHEBI:57692"/>
    </cofactor>
</comment>
<evidence type="ECO:0000259" key="7">
    <source>
        <dbReference type="Pfam" id="PF02771"/>
    </source>
</evidence>
<gene>
    <name evidence="8" type="ORF">D3871_23835</name>
</gene>
<reference evidence="9" key="1">
    <citation type="submission" date="2018-09" db="EMBL/GenBank/DDBJ databases">
        <authorList>
            <person name="Zhu H."/>
        </authorList>
    </citation>
    <scope>NUCLEOTIDE SEQUENCE [LARGE SCALE GENOMIC DNA]</scope>
    <source>
        <strain evidence="9">K1R23-30</strain>
    </source>
</reference>
<dbReference type="PANTHER" id="PTHR43884">
    <property type="entry name" value="ACYL-COA DEHYDROGENASE"/>
    <property type="match status" value="1"/>
</dbReference>
<dbReference type="SUPFAM" id="SSF47203">
    <property type="entry name" value="Acyl-CoA dehydrogenase C-terminal domain-like"/>
    <property type="match status" value="1"/>
</dbReference>
<accession>A0A3A3FFA5</accession>